<dbReference type="Proteomes" id="UP001144347">
    <property type="component" value="Unassembled WGS sequence"/>
</dbReference>
<comment type="caution">
    <text evidence="2">The sequence shown here is derived from an EMBL/GenBank/DDBJ whole genome shotgun (WGS) entry which is preliminary data.</text>
</comment>
<evidence type="ECO:0000313" key="2">
    <source>
        <dbReference type="EMBL" id="MCZ4245841.1"/>
    </source>
</evidence>
<reference evidence="2" key="1">
    <citation type="submission" date="2022-12" db="EMBL/GenBank/DDBJ databases">
        <title>Genome sequence of HCMS5-2.</title>
        <authorList>
            <person name="Woo H."/>
        </authorList>
    </citation>
    <scope>NUCLEOTIDE SEQUENCE</scope>
    <source>
        <strain evidence="2">HCMS5-2</strain>
    </source>
</reference>
<dbReference type="Pfam" id="PF19263">
    <property type="entry name" value="DUF5906"/>
    <property type="match status" value="1"/>
</dbReference>
<protein>
    <submittedName>
        <fullName evidence="2">DUF5906 domain-containing protein</fullName>
    </submittedName>
</protein>
<proteinExistence type="predicted"/>
<name>A0ABT4LD43_9SPHI</name>
<evidence type="ECO:0000313" key="3">
    <source>
        <dbReference type="Proteomes" id="UP001144347"/>
    </source>
</evidence>
<organism evidence="2 3">
    <name type="scientific">Pedobacter punctiformis</name>
    <dbReference type="NCBI Taxonomy" id="3004097"/>
    <lineage>
        <taxon>Bacteria</taxon>
        <taxon>Pseudomonadati</taxon>
        <taxon>Bacteroidota</taxon>
        <taxon>Sphingobacteriia</taxon>
        <taxon>Sphingobacteriales</taxon>
        <taxon>Sphingobacteriaceae</taxon>
        <taxon>Pedobacter</taxon>
    </lineage>
</organism>
<feature type="domain" description="NrS-1 polymerase-like helicase" evidence="1">
    <location>
        <begin position="132"/>
        <end position="230"/>
    </location>
</feature>
<dbReference type="EMBL" id="JAPWGM010000007">
    <property type="protein sequence ID" value="MCZ4245841.1"/>
    <property type="molecule type" value="Genomic_DNA"/>
</dbReference>
<dbReference type="InterPro" id="IPR045455">
    <property type="entry name" value="NrS-1_pol-like_helicase"/>
</dbReference>
<dbReference type="Gene3D" id="3.40.50.300">
    <property type="entry name" value="P-loop containing nucleotide triphosphate hydrolases"/>
    <property type="match status" value="1"/>
</dbReference>
<evidence type="ECO:0000259" key="1">
    <source>
        <dbReference type="Pfam" id="PF19263"/>
    </source>
</evidence>
<keyword evidence="3" id="KW-1185">Reference proteome</keyword>
<sequence length="406" mass="48157">MNENNEFPYIRVRTVLYKKIQKSLLSGDFVECLSLWSLDVIRQDYGKKWIELYEKMPKYDGFCNMPDHLNYMRAYKGFYNQYEPLSIVPVEGKFDFIMVFLKHIFLEQIDIAIDYLTILFQKPTERLPILCLVSKERGTGKTTFLNLLKEIFGANMTYNNNEDFRSNFNDSWVNKLIIAVDEVLLDRKEDSEKIKNLSTARSYKMESKGVDRMEVEFFGKFILCSNNEEDFIFIDPLETRYWIRKVQPLPNADPVMLDKLKAEVPAFVYFLKNRKIACEKKSRMWFSPEDLTTDSLKLIKRRFRNKIETELLEIISEIISEIIDVFELEEFNFTNKDVIELLRSNNIKVNRGEIKRVLDNWNLRIQDNAYNYVTYKYDSSGVVFQLPLKGRYFSINSSEISKILLV</sequence>
<dbReference type="RefSeq" id="WP_269428884.1">
    <property type="nucleotide sequence ID" value="NZ_JAPWGM010000007.1"/>
</dbReference>
<dbReference type="InterPro" id="IPR027417">
    <property type="entry name" value="P-loop_NTPase"/>
</dbReference>
<gene>
    <name evidence="2" type="ORF">O0955_17655</name>
</gene>
<dbReference type="SUPFAM" id="SSF52540">
    <property type="entry name" value="P-loop containing nucleoside triphosphate hydrolases"/>
    <property type="match status" value="1"/>
</dbReference>
<accession>A0ABT4LD43</accession>